<proteinExistence type="predicted"/>
<dbReference type="Gene3D" id="3.60.21.10">
    <property type="match status" value="1"/>
</dbReference>
<gene>
    <name evidence="2" type="ORF">P9847_21565</name>
</gene>
<dbReference type="InterPro" id="IPR004843">
    <property type="entry name" value="Calcineurin-like_PHP"/>
</dbReference>
<evidence type="ECO:0000313" key="2">
    <source>
        <dbReference type="EMBL" id="MED5019870.1"/>
    </source>
</evidence>
<feature type="domain" description="Calcineurin-like phosphoesterase" evidence="1">
    <location>
        <begin position="379"/>
        <end position="538"/>
    </location>
</feature>
<dbReference type="PANTHER" id="PTHR43143">
    <property type="entry name" value="METALLOPHOSPHOESTERASE, CALCINEURIN SUPERFAMILY"/>
    <property type="match status" value="1"/>
</dbReference>
<dbReference type="SUPFAM" id="SSF56300">
    <property type="entry name" value="Metallo-dependent phosphatases"/>
    <property type="match status" value="1"/>
</dbReference>
<dbReference type="RefSeq" id="WP_328281102.1">
    <property type="nucleotide sequence ID" value="NZ_JARTLD010000057.1"/>
</dbReference>
<dbReference type="InterPro" id="IPR008964">
    <property type="entry name" value="Invasin/intimin_cell_adhesion"/>
</dbReference>
<reference evidence="2 3" key="1">
    <citation type="submission" date="2023-03" db="EMBL/GenBank/DDBJ databases">
        <title>Bacillus Genome Sequencing.</title>
        <authorList>
            <person name="Dunlap C."/>
        </authorList>
    </citation>
    <scope>NUCLEOTIDE SEQUENCE [LARGE SCALE GENOMIC DNA]</scope>
    <source>
        <strain evidence="2 3">NRS-52</strain>
    </source>
</reference>
<dbReference type="Pfam" id="PF00149">
    <property type="entry name" value="Metallophos"/>
    <property type="match status" value="1"/>
</dbReference>
<evidence type="ECO:0000313" key="3">
    <source>
        <dbReference type="Proteomes" id="UP001343257"/>
    </source>
</evidence>
<accession>A0ABU6PYB2</accession>
<dbReference type="InterPro" id="IPR051918">
    <property type="entry name" value="STPP_CPPED1"/>
</dbReference>
<dbReference type="Gene3D" id="2.60.40.1080">
    <property type="match status" value="1"/>
</dbReference>
<evidence type="ECO:0000259" key="1">
    <source>
        <dbReference type="Pfam" id="PF00149"/>
    </source>
</evidence>
<sequence length="715" mass="80205">MRLIDTLTDPSGIRTRGVRVLAVSHGMMKTAPLPKRWTLTSHDRALRLWYDFSDMPGTSAVYAAPLNPEGWELRGQPTRIGCWARTPSAGHWLRATITDGDGTSKPLDLSPRRGIRPGEWTYVYADLPRALKRPLAVSQLYMVETEMSRKHSGVLELRDLCAEYEERHEDWSGPIWENMLPEAEVACRQDHIDISARLMDHESGVDPDSIQVWLDGKRLSHRFDQETGRVLAKVAHLEEGIHEVVAAASDQAGNLSSPAAWSFRVDLSEDREPPELQVMMPLGGIQTRTLRPRIAVNIKDDHSGVDADTIRMKLNGSDVSCFYEHGVAWHMPAAQLQADSCYSVVLSVSDRAGNRREISWSFRTGAAWDEPEAQASYEITVIGDGGYLNTDLAVNDSDLQLQEQIRRIRREPSRLLLYTGDIVDYDSMDNYRMAAVRMEAFSLPYVMAIGNHEVAGTRSSVHYQQFFGETNYVLDYANLTIIGVDTSLGHISSTDASQWIWLRHVLADAKGQHILMMMHVPPDERDDKGRDFSTGHGFLDAEEAQRLYDLLAAAKRKRAEGELIVLSGDFHVYLQKEIHGVKYITSGGGGKLTHIPPQDGGFYHYLQLRVTGDRMEIRVIPLLRRLRMEKTDLLEPLYPGDIVSMRATGEFVTHGLPAMSLPIGRPLHYSWKSSDHRVVEISPEGELHAREPGDAVITLACGGCSAYVSVRVRPR</sequence>
<name>A0ABU6PYB2_9BACL</name>
<comment type="caution">
    <text evidence="2">The sequence shown here is derived from an EMBL/GenBank/DDBJ whole genome shotgun (WGS) entry which is preliminary data.</text>
</comment>
<dbReference type="InterPro" id="IPR029052">
    <property type="entry name" value="Metallo-depent_PP-like"/>
</dbReference>
<dbReference type="EMBL" id="JARTLD010000057">
    <property type="protein sequence ID" value="MED5019870.1"/>
    <property type="molecule type" value="Genomic_DNA"/>
</dbReference>
<dbReference type="PANTHER" id="PTHR43143:SF1">
    <property type="entry name" value="SERINE_THREONINE-PROTEIN PHOSPHATASE CPPED1"/>
    <property type="match status" value="1"/>
</dbReference>
<protein>
    <submittedName>
        <fullName evidence="2">Metallophosphoesterase</fullName>
    </submittedName>
</protein>
<dbReference type="Proteomes" id="UP001343257">
    <property type="component" value="Unassembled WGS sequence"/>
</dbReference>
<dbReference type="SUPFAM" id="SSF49373">
    <property type="entry name" value="Invasin/intimin cell-adhesion fragments"/>
    <property type="match status" value="1"/>
</dbReference>
<organism evidence="2 3">
    <name type="scientific">Paenibacillus chibensis</name>
    <dbReference type="NCBI Taxonomy" id="59846"/>
    <lineage>
        <taxon>Bacteria</taxon>
        <taxon>Bacillati</taxon>
        <taxon>Bacillota</taxon>
        <taxon>Bacilli</taxon>
        <taxon>Bacillales</taxon>
        <taxon>Paenibacillaceae</taxon>
        <taxon>Paenibacillus</taxon>
    </lineage>
</organism>
<keyword evidence="3" id="KW-1185">Reference proteome</keyword>